<dbReference type="Proteomes" id="UP001056429">
    <property type="component" value="Unassembled WGS sequence"/>
</dbReference>
<reference evidence="2" key="1">
    <citation type="journal article" date="2021" name="mSystems">
        <title>Bacteria and Archaea Synergistically Convert Glycine Betaine to Biogenic Methane in the Formosa Cold Seep of the South China Sea.</title>
        <authorList>
            <person name="Li L."/>
            <person name="Zhang W."/>
            <person name="Zhang S."/>
            <person name="Song L."/>
            <person name="Sun Q."/>
            <person name="Zhang H."/>
            <person name="Xiang H."/>
            <person name="Dong X."/>
        </authorList>
    </citation>
    <scope>NUCLEOTIDE SEQUENCE</scope>
    <source>
        <strain evidence="2">ZWT</strain>
    </source>
</reference>
<reference evidence="2" key="2">
    <citation type="submission" date="2021-04" db="EMBL/GenBank/DDBJ databases">
        <authorList>
            <person name="Dong X."/>
        </authorList>
    </citation>
    <scope>NUCLEOTIDE SEQUENCE</scope>
    <source>
        <strain evidence="2">ZWT</strain>
    </source>
</reference>
<dbReference type="EMBL" id="JAGSOJ010000002">
    <property type="protein sequence ID" value="MCM1990729.1"/>
    <property type="molecule type" value="Genomic_DNA"/>
</dbReference>
<feature type="transmembrane region" description="Helical" evidence="1">
    <location>
        <begin position="6"/>
        <end position="22"/>
    </location>
</feature>
<proteinExistence type="predicted"/>
<evidence type="ECO:0000313" key="3">
    <source>
        <dbReference type="Proteomes" id="UP001056429"/>
    </source>
</evidence>
<organism evidence="2 3">
    <name type="scientific">Oceanirhabdus seepicola</name>
    <dbReference type="NCBI Taxonomy" id="2828781"/>
    <lineage>
        <taxon>Bacteria</taxon>
        <taxon>Bacillati</taxon>
        <taxon>Bacillota</taxon>
        <taxon>Clostridia</taxon>
        <taxon>Eubacteriales</taxon>
        <taxon>Clostridiaceae</taxon>
        <taxon>Oceanirhabdus</taxon>
    </lineage>
</organism>
<keyword evidence="3" id="KW-1185">Reference proteome</keyword>
<accession>A0A9J6P3V3</accession>
<feature type="transmembrane region" description="Helical" evidence="1">
    <location>
        <begin position="73"/>
        <end position="92"/>
    </location>
</feature>
<name>A0A9J6P3V3_9CLOT</name>
<keyword evidence="1" id="KW-0472">Membrane</keyword>
<comment type="caution">
    <text evidence="2">The sequence shown here is derived from an EMBL/GenBank/DDBJ whole genome shotgun (WGS) entry which is preliminary data.</text>
</comment>
<keyword evidence="1" id="KW-1133">Transmembrane helix</keyword>
<evidence type="ECO:0000313" key="2">
    <source>
        <dbReference type="EMBL" id="MCM1990729.1"/>
    </source>
</evidence>
<sequence>MNWEGLVLVIIGVIYLSYSILYRNKVTIYNRKENMIVIKKESFLRLQLYFSIINSAYLIILGLIVTFCNIDTMYVLLLILIFHSINSLLKVISKRKGFIK</sequence>
<protein>
    <submittedName>
        <fullName evidence="2">Uncharacterized protein</fullName>
    </submittedName>
</protein>
<feature type="transmembrane region" description="Helical" evidence="1">
    <location>
        <begin position="43"/>
        <end position="67"/>
    </location>
</feature>
<dbReference type="RefSeq" id="WP_250859821.1">
    <property type="nucleotide sequence ID" value="NZ_JAGSOJ010000002.1"/>
</dbReference>
<evidence type="ECO:0000256" key="1">
    <source>
        <dbReference type="SAM" id="Phobius"/>
    </source>
</evidence>
<keyword evidence="1" id="KW-0812">Transmembrane</keyword>
<gene>
    <name evidence="2" type="ORF">KDK92_13440</name>
</gene>
<dbReference type="AlphaFoldDB" id="A0A9J6P3V3"/>